<dbReference type="EMBL" id="MN740389">
    <property type="protein sequence ID" value="QHU03921.1"/>
    <property type="molecule type" value="Genomic_DNA"/>
</dbReference>
<evidence type="ECO:0000313" key="1">
    <source>
        <dbReference type="EMBL" id="QHU03921.1"/>
    </source>
</evidence>
<dbReference type="AlphaFoldDB" id="A0A6C0JG71"/>
<name>A0A6C0JG71_9ZZZZ</name>
<accession>A0A6C0JG71</accession>
<sequence>MYHNHAFAIEKLKTDFDNILTLKKEITKIKLVVSEKLSELKIQYNELVKVNGKKIFLFCLDSFYFQYKTFSMELEHIDRSRSLINNRTYCDYFKLYNIIISFVKENKSDLDINEFELKSYPVYKDLEPFQEYKLEDIKDVHSNILLLINKLYLQLNNKMESVDQYNENHRIGFSISNFLNTLQYENRLLEQQISLYLNYVSFFHISQKRQLNRLFIKMQEFYREIDENININRTFTIEDIGEQEKLQRFFVIGEDVRIDNILEDSEFLHEQSKLITKKVVDVSLNIIDPSLNVDLSSNSIVKEKEKKKSKAEKIEINT</sequence>
<protein>
    <submittedName>
        <fullName evidence="1">Uncharacterized protein</fullName>
    </submittedName>
</protein>
<reference evidence="1" key="1">
    <citation type="journal article" date="2020" name="Nature">
        <title>Giant virus diversity and host interactions through global metagenomics.</title>
        <authorList>
            <person name="Schulz F."/>
            <person name="Roux S."/>
            <person name="Paez-Espino D."/>
            <person name="Jungbluth S."/>
            <person name="Walsh D.A."/>
            <person name="Denef V.J."/>
            <person name="McMahon K.D."/>
            <person name="Konstantinidis K.T."/>
            <person name="Eloe-Fadrosh E.A."/>
            <person name="Kyrpides N.C."/>
            <person name="Woyke T."/>
        </authorList>
    </citation>
    <scope>NUCLEOTIDE SEQUENCE</scope>
    <source>
        <strain evidence="1">GVMAG-M-3300027708-20</strain>
    </source>
</reference>
<organism evidence="1">
    <name type="scientific">viral metagenome</name>
    <dbReference type="NCBI Taxonomy" id="1070528"/>
    <lineage>
        <taxon>unclassified sequences</taxon>
        <taxon>metagenomes</taxon>
        <taxon>organismal metagenomes</taxon>
    </lineage>
</organism>
<proteinExistence type="predicted"/>